<accession>A0A0B7N2B1</accession>
<dbReference type="InterPro" id="IPR036236">
    <property type="entry name" value="Znf_C2H2_sf"/>
</dbReference>
<evidence type="ECO:0000256" key="2">
    <source>
        <dbReference type="ARBA" id="ARBA00022737"/>
    </source>
</evidence>
<evidence type="ECO:0000256" key="4">
    <source>
        <dbReference type="ARBA" id="ARBA00022833"/>
    </source>
</evidence>
<evidence type="ECO:0000256" key="6">
    <source>
        <dbReference type="SAM" id="MobiDB-lite"/>
    </source>
</evidence>
<reference evidence="8 9" key="1">
    <citation type="submission" date="2014-09" db="EMBL/GenBank/DDBJ databases">
        <authorList>
            <person name="Ellenberger Sabrina"/>
        </authorList>
    </citation>
    <scope>NUCLEOTIDE SEQUENCE [LARGE SCALE GENOMIC DNA]</scope>
    <source>
        <strain evidence="8 9">CBS 412.66</strain>
    </source>
</reference>
<evidence type="ECO:0000256" key="5">
    <source>
        <dbReference type="PROSITE-ProRule" id="PRU00042"/>
    </source>
</evidence>
<keyword evidence="2" id="KW-0677">Repeat</keyword>
<keyword evidence="4" id="KW-0862">Zinc</keyword>
<dbReference type="FunFam" id="3.30.160.60:FF:000100">
    <property type="entry name" value="Zinc finger 45-like"/>
    <property type="match status" value="1"/>
</dbReference>
<feature type="compositionally biased region" description="Basic and acidic residues" evidence="6">
    <location>
        <begin position="191"/>
        <end position="204"/>
    </location>
</feature>
<gene>
    <name evidence="8" type="primary">PARPA_03211.1 scaffold 7241</name>
</gene>
<organism evidence="8 9">
    <name type="scientific">Parasitella parasitica</name>
    <dbReference type="NCBI Taxonomy" id="35722"/>
    <lineage>
        <taxon>Eukaryota</taxon>
        <taxon>Fungi</taxon>
        <taxon>Fungi incertae sedis</taxon>
        <taxon>Mucoromycota</taxon>
        <taxon>Mucoromycotina</taxon>
        <taxon>Mucoromycetes</taxon>
        <taxon>Mucorales</taxon>
        <taxon>Mucorineae</taxon>
        <taxon>Mucoraceae</taxon>
        <taxon>Parasitella</taxon>
    </lineage>
</organism>
<protein>
    <recommendedName>
        <fullName evidence="7">C2H2-type domain-containing protein</fullName>
    </recommendedName>
</protein>
<dbReference type="GO" id="GO:0008270">
    <property type="term" value="F:zinc ion binding"/>
    <property type="evidence" value="ECO:0007669"/>
    <property type="project" value="UniProtKB-KW"/>
</dbReference>
<keyword evidence="9" id="KW-1185">Reference proteome</keyword>
<feature type="domain" description="C2H2-type" evidence="7">
    <location>
        <begin position="237"/>
        <end position="266"/>
    </location>
</feature>
<dbReference type="EMBL" id="LN722188">
    <property type="protein sequence ID" value="CEP09660.1"/>
    <property type="molecule type" value="Genomic_DNA"/>
</dbReference>
<feature type="domain" description="C2H2-type" evidence="7">
    <location>
        <begin position="209"/>
        <end position="236"/>
    </location>
</feature>
<dbReference type="SMART" id="SM00355">
    <property type="entry name" value="ZnF_C2H2"/>
    <property type="match status" value="2"/>
</dbReference>
<feature type="region of interest" description="Disordered" evidence="6">
    <location>
        <begin position="177"/>
        <end position="204"/>
    </location>
</feature>
<sequence>MTTIDYMYDQNSDQCYSMENYLLNSSFLLGNSGQQDPLPAANSSSSISNSTCSSNNSCIDDFDYSSQSLSTDIFTPTVTVVYDKCLPSSYSIEDENMLGYFFLPLSTPAICPEMPSEPVIKLEFDDTYYFGQQLLLQAQEQAFFDSQYSKQQFPSSPESMFSVSTLSFSSQREMAVVENQRPKAQPQSQPHPEDLNSRKTDKMPRQKAFPCSFCNRSFARKYDAARHKRIHTGSKPYSCPCCQKSFARSDARVRHFRTEFSCREGPNKVEQGRHRHQHQRHTTPTSSNLCHF</sequence>
<evidence type="ECO:0000313" key="8">
    <source>
        <dbReference type="EMBL" id="CEP09660.1"/>
    </source>
</evidence>
<dbReference type="PANTHER" id="PTHR23235">
    <property type="entry name" value="KRUEPPEL-LIKE TRANSCRIPTION FACTOR"/>
    <property type="match status" value="1"/>
</dbReference>
<dbReference type="AlphaFoldDB" id="A0A0B7N2B1"/>
<evidence type="ECO:0000256" key="3">
    <source>
        <dbReference type="ARBA" id="ARBA00022771"/>
    </source>
</evidence>
<evidence type="ECO:0000313" key="9">
    <source>
        <dbReference type="Proteomes" id="UP000054107"/>
    </source>
</evidence>
<dbReference type="FunFam" id="3.30.160.60:FF:000446">
    <property type="entry name" value="Zinc finger protein"/>
    <property type="match status" value="1"/>
</dbReference>
<feature type="region of interest" description="Disordered" evidence="6">
    <location>
        <begin position="267"/>
        <end position="292"/>
    </location>
</feature>
<proteinExistence type="predicted"/>
<dbReference type="OrthoDB" id="8922241at2759"/>
<name>A0A0B7N2B1_9FUNG</name>
<dbReference type="Proteomes" id="UP000054107">
    <property type="component" value="Unassembled WGS sequence"/>
</dbReference>
<dbReference type="InterPro" id="IPR013087">
    <property type="entry name" value="Znf_C2H2_type"/>
</dbReference>
<keyword evidence="1" id="KW-0479">Metal-binding</keyword>
<evidence type="ECO:0000259" key="7">
    <source>
        <dbReference type="PROSITE" id="PS50157"/>
    </source>
</evidence>
<dbReference type="PANTHER" id="PTHR23235:SF120">
    <property type="entry name" value="KRUPPEL-LIKE FACTOR 15"/>
    <property type="match status" value="1"/>
</dbReference>
<dbReference type="GO" id="GO:0000978">
    <property type="term" value="F:RNA polymerase II cis-regulatory region sequence-specific DNA binding"/>
    <property type="evidence" value="ECO:0007669"/>
    <property type="project" value="TreeGrafter"/>
</dbReference>
<dbReference type="PROSITE" id="PS00028">
    <property type="entry name" value="ZINC_FINGER_C2H2_1"/>
    <property type="match status" value="1"/>
</dbReference>
<feature type="compositionally biased region" description="Polar residues" evidence="6">
    <location>
        <begin position="282"/>
        <end position="292"/>
    </location>
</feature>
<evidence type="ECO:0000256" key="1">
    <source>
        <dbReference type="ARBA" id="ARBA00022723"/>
    </source>
</evidence>
<dbReference type="Gene3D" id="3.30.160.60">
    <property type="entry name" value="Classic Zinc Finger"/>
    <property type="match status" value="2"/>
</dbReference>
<dbReference type="STRING" id="35722.A0A0B7N2B1"/>
<dbReference type="PROSITE" id="PS50157">
    <property type="entry name" value="ZINC_FINGER_C2H2_2"/>
    <property type="match status" value="2"/>
</dbReference>
<dbReference type="GO" id="GO:0000981">
    <property type="term" value="F:DNA-binding transcription factor activity, RNA polymerase II-specific"/>
    <property type="evidence" value="ECO:0007669"/>
    <property type="project" value="TreeGrafter"/>
</dbReference>
<keyword evidence="3 5" id="KW-0863">Zinc-finger</keyword>
<dbReference type="SUPFAM" id="SSF57667">
    <property type="entry name" value="beta-beta-alpha zinc fingers"/>
    <property type="match status" value="1"/>
</dbReference>